<name>A0A150GKP2_GONPE</name>
<comment type="caution">
    <text evidence="1">The sequence shown here is derived from an EMBL/GenBank/DDBJ whole genome shotgun (WGS) entry which is preliminary data.</text>
</comment>
<keyword evidence="2" id="KW-1185">Reference proteome</keyword>
<evidence type="ECO:0008006" key="3">
    <source>
        <dbReference type="Google" id="ProtNLM"/>
    </source>
</evidence>
<gene>
    <name evidence="1" type="ORF">GPECTOR_17g998</name>
</gene>
<accession>A0A150GKP2</accession>
<protein>
    <recommendedName>
        <fullName evidence="3">DOT1 domain-containing protein</fullName>
    </recommendedName>
</protein>
<dbReference type="AlphaFoldDB" id="A0A150GKP2"/>
<organism evidence="1 2">
    <name type="scientific">Gonium pectorale</name>
    <name type="common">Green alga</name>
    <dbReference type="NCBI Taxonomy" id="33097"/>
    <lineage>
        <taxon>Eukaryota</taxon>
        <taxon>Viridiplantae</taxon>
        <taxon>Chlorophyta</taxon>
        <taxon>core chlorophytes</taxon>
        <taxon>Chlorophyceae</taxon>
        <taxon>CS clade</taxon>
        <taxon>Chlamydomonadales</taxon>
        <taxon>Volvocaceae</taxon>
        <taxon>Gonium</taxon>
    </lineage>
</organism>
<reference evidence="2" key="1">
    <citation type="journal article" date="2016" name="Nat. Commun.">
        <title>The Gonium pectorale genome demonstrates co-option of cell cycle regulation during the evolution of multicellularity.</title>
        <authorList>
            <person name="Hanschen E.R."/>
            <person name="Marriage T.N."/>
            <person name="Ferris P.J."/>
            <person name="Hamaji T."/>
            <person name="Toyoda A."/>
            <person name="Fujiyama A."/>
            <person name="Neme R."/>
            <person name="Noguchi H."/>
            <person name="Minakuchi Y."/>
            <person name="Suzuki M."/>
            <person name="Kawai-Toyooka H."/>
            <person name="Smith D.R."/>
            <person name="Sparks H."/>
            <person name="Anderson J."/>
            <person name="Bakaric R."/>
            <person name="Luria V."/>
            <person name="Karger A."/>
            <person name="Kirschner M.W."/>
            <person name="Durand P.M."/>
            <person name="Michod R.E."/>
            <person name="Nozaki H."/>
            <person name="Olson B.J."/>
        </authorList>
    </citation>
    <scope>NUCLEOTIDE SEQUENCE [LARGE SCALE GENOMIC DNA]</scope>
    <source>
        <strain evidence="2">NIES-2863</strain>
    </source>
</reference>
<dbReference type="EMBL" id="LSYV01000018">
    <property type="protein sequence ID" value="KXZ50357.1"/>
    <property type="molecule type" value="Genomic_DNA"/>
</dbReference>
<dbReference type="InterPro" id="IPR029063">
    <property type="entry name" value="SAM-dependent_MTases_sf"/>
</dbReference>
<sequence length="219" mass="23555">MSTAKSSPLDSLYDVMQGNETDVGGGEGNEGTYGSITQAGMAQVLQCMKERAGFGSDSILVDIGSGLGRPLMHGFYEGMAKGYGLECDAVKCEKAVKFCKRVVSEACSKGLLDRRYCALRTRLVFWHVDIEQLTGLPDEATHAYSFWEGIPDPAKCKIGELFTQSQTLKAIAVVGRSLGRDPAQRMADTFGFGRLTLLGKFGASMAGSGRSMTAYVFSK</sequence>
<dbReference type="SUPFAM" id="SSF53335">
    <property type="entry name" value="S-adenosyl-L-methionine-dependent methyltransferases"/>
    <property type="match status" value="1"/>
</dbReference>
<evidence type="ECO:0000313" key="1">
    <source>
        <dbReference type="EMBL" id="KXZ50357.1"/>
    </source>
</evidence>
<proteinExistence type="predicted"/>
<evidence type="ECO:0000313" key="2">
    <source>
        <dbReference type="Proteomes" id="UP000075714"/>
    </source>
</evidence>
<dbReference type="OrthoDB" id="542536at2759"/>
<dbReference type="Gene3D" id="3.40.50.150">
    <property type="entry name" value="Vaccinia Virus protein VP39"/>
    <property type="match status" value="1"/>
</dbReference>
<dbReference type="Proteomes" id="UP000075714">
    <property type="component" value="Unassembled WGS sequence"/>
</dbReference>